<evidence type="ECO:0000313" key="1">
    <source>
        <dbReference type="EMBL" id="GJT22572.1"/>
    </source>
</evidence>
<evidence type="ECO:0000313" key="2">
    <source>
        <dbReference type="Proteomes" id="UP001151760"/>
    </source>
</evidence>
<organism evidence="1 2">
    <name type="scientific">Tanacetum coccineum</name>
    <dbReference type="NCBI Taxonomy" id="301880"/>
    <lineage>
        <taxon>Eukaryota</taxon>
        <taxon>Viridiplantae</taxon>
        <taxon>Streptophyta</taxon>
        <taxon>Embryophyta</taxon>
        <taxon>Tracheophyta</taxon>
        <taxon>Spermatophyta</taxon>
        <taxon>Magnoliopsida</taxon>
        <taxon>eudicotyledons</taxon>
        <taxon>Gunneridae</taxon>
        <taxon>Pentapetalae</taxon>
        <taxon>asterids</taxon>
        <taxon>campanulids</taxon>
        <taxon>Asterales</taxon>
        <taxon>Asteraceae</taxon>
        <taxon>Asteroideae</taxon>
        <taxon>Anthemideae</taxon>
        <taxon>Anthemidinae</taxon>
        <taxon>Tanacetum</taxon>
    </lineage>
</organism>
<gene>
    <name evidence="1" type="ORF">Tco_0892509</name>
</gene>
<keyword evidence="2" id="KW-1185">Reference proteome</keyword>
<dbReference type="Proteomes" id="UP001151760">
    <property type="component" value="Unassembled WGS sequence"/>
</dbReference>
<sequence>MHNRGGEEASAKASARSFINLDSWRLDSLESVREAPFRYVTFGSDFTTGGGILRSIIETPLSGGDLLFNNPPVYKWCCYGKETEHENPGGLICFAIVLDGNRISLVEILLRQLTRTYSCSATSDETAGVRRARTHF</sequence>
<dbReference type="EMBL" id="BQNB010013979">
    <property type="protein sequence ID" value="GJT22572.1"/>
    <property type="molecule type" value="Genomic_DNA"/>
</dbReference>
<reference evidence="1" key="1">
    <citation type="journal article" date="2022" name="Int. J. Mol. Sci.">
        <title>Draft Genome of Tanacetum Coccineum: Genomic Comparison of Closely Related Tanacetum-Family Plants.</title>
        <authorList>
            <person name="Yamashiro T."/>
            <person name="Shiraishi A."/>
            <person name="Nakayama K."/>
            <person name="Satake H."/>
        </authorList>
    </citation>
    <scope>NUCLEOTIDE SEQUENCE</scope>
</reference>
<reference evidence="1" key="2">
    <citation type="submission" date="2022-01" db="EMBL/GenBank/DDBJ databases">
        <authorList>
            <person name="Yamashiro T."/>
            <person name="Shiraishi A."/>
            <person name="Satake H."/>
            <person name="Nakayama K."/>
        </authorList>
    </citation>
    <scope>NUCLEOTIDE SEQUENCE</scope>
</reference>
<name>A0ABQ5C937_9ASTR</name>
<accession>A0ABQ5C937</accession>
<protein>
    <submittedName>
        <fullName evidence="1">Uncharacterized protein</fullName>
    </submittedName>
</protein>
<proteinExistence type="predicted"/>
<comment type="caution">
    <text evidence="1">The sequence shown here is derived from an EMBL/GenBank/DDBJ whole genome shotgun (WGS) entry which is preliminary data.</text>
</comment>